<dbReference type="Proteomes" id="UP000887565">
    <property type="component" value="Unplaced"/>
</dbReference>
<evidence type="ECO:0000313" key="3">
    <source>
        <dbReference type="WBParaSite" id="nRc.2.0.1.t47687-RA"/>
    </source>
</evidence>
<dbReference type="WBParaSite" id="nRc.2.0.1.t47687-RA">
    <property type="protein sequence ID" value="nRc.2.0.1.t47687-RA"/>
    <property type="gene ID" value="nRc.2.0.1.g47687"/>
</dbReference>
<evidence type="ECO:0000256" key="1">
    <source>
        <dbReference type="SAM" id="MobiDB-lite"/>
    </source>
</evidence>
<protein>
    <submittedName>
        <fullName evidence="3">Uncharacterized protein</fullName>
    </submittedName>
</protein>
<accession>A0A915LA22</accession>
<dbReference type="AlphaFoldDB" id="A0A915LA22"/>
<feature type="region of interest" description="Disordered" evidence="1">
    <location>
        <begin position="22"/>
        <end position="46"/>
    </location>
</feature>
<organism evidence="2 3">
    <name type="scientific">Romanomermis culicivorax</name>
    <name type="common">Nematode worm</name>
    <dbReference type="NCBI Taxonomy" id="13658"/>
    <lineage>
        <taxon>Eukaryota</taxon>
        <taxon>Metazoa</taxon>
        <taxon>Ecdysozoa</taxon>
        <taxon>Nematoda</taxon>
        <taxon>Enoplea</taxon>
        <taxon>Dorylaimia</taxon>
        <taxon>Mermithida</taxon>
        <taxon>Mermithoidea</taxon>
        <taxon>Mermithidae</taxon>
        <taxon>Romanomermis</taxon>
    </lineage>
</organism>
<name>A0A915LA22_ROMCU</name>
<proteinExistence type="predicted"/>
<sequence>MLCTLRLCLGELKKFKSYDYGKKRDGRKRKKQRIMEEKDPAHKSQLSTISPAESNIVFLQQWTSLKLSKFQAFVPLDTWDH</sequence>
<reference evidence="3" key="1">
    <citation type="submission" date="2022-11" db="UniProtKB">
        <authorList>
            <consortium name="WormBaseParasite"/>
        </authorList>
    </citation>
    <scope>IDENTIFICATION</scope>
</reference>
<feature type="compositionally biased region" description="Basic and acidic residues" evidence="1">
    <location>
        <begin position="33"/>
        <end position="42"/>
    </location>
</feature>
<evidence type="ECO:0000313" key="2">
    <source>
        <dbReference type="Proteomes" id="UP000887565"/>
    </source>
</evidence>
<keyword evidence="2" id="KW-1185">Reference proteome</keyword>